<dbReference type="GO" id="GO:0009691">
    <property type="term" value="P:cytokinin biosynthetic process"/>
    <property type="evidence" value="ECO:0007669"/>
    <property type="project" value="TreeGrafter"/>
</dbReference>
<sequence>MEIESEMKQQSKFRRICVFCESSQGKKSNYQDVAIELGKELMLNLISNRQTASKVSQTPTPASNAATSPLDMGKTGVPPAMPIGPTVSTAPASSTSSVTHSVLSAR</sequence>
<proteinExistence type="predicted"/>
<accession>A0A498JRQ2</accession>
<evidence type="ECO:0000256" key="1">
    <source>
        <dbReference type="SAM" id="MobiDB-lite"/>
    </source>
</evidence>
<keyword evidence="3" id="KW-1185">Reference proteome</keyword>
<feature type="compositionally biased region" description="Polar residues" evidence="1">
    <location>
        <begin position="50"/>
        <end position="67"/>
    </location>
</feature>
<organism evidence="2 3">
    <name type="scientific">Malus domestica</name>
    <name type="common">Apple</name>
    <name type="synonym">Pyrus malus</name>
    <dbReference type="NCBI Taxonomy" id="3750"/>
    <lineage>
        <taxon>Eukaryota</taxon>
        <taxon>Viridiplantae</taxon>
        <taxon>Streptophyta</taxon>
        <taxon>Embryophyta</taxon>
        <taxon>Tracheophyta</taxon>
        <taxon>Spermatophyta</taxon>
        <taxon>Magnoliopsida</taxon>
        <taxon>eudicotyledons</taxon>
        <taxon>Gunneridae</taxon>
        <taxon>Pentapetalae</taxon>
        <taxon>rosids</taxon>
        <taxon>fabids</taxon>
        <taxon>Rosales</taxon>
        <taxon>Rosaceae</taxon>
        <taxon>Amygdaloideae</taxon>
        <taxon>Maleae</taxon>
        <taxon>Malus</taxon>
    </lineage>
</organism>
<dbReference type="AlphaFoldDB" id="A0A498JRQ2"/>
<dbReference type="STRING" id="3750.A0A498JRQ2"/>
<dbReference type="EMBL" id="RDQH01000331">
    <property type="protein sequence ID" value="RXH97597.1"/>
    <property type="molecule type" value="Genomic_DNA"/>
</dbReference>
<feature type="compositionally biased region" description="Low complexity" evidence="1">
    <location>
        <begin position="86"/>
        <end position="106"/>
    </location>
</feature>
<dbReference type="GO" id="GO:0005634">
    <property type="term" value="C:nucleus"/>
    <property type="evidence" value="ECO:0007669"/>
    <property type="project" value="TreeGrafter"/>
</dbReference>
<comment type="caution">
    <text evidence="2">The sequence shown here is derived from an EMBL/GenBank/DDBJ whole genome shotgun (WGS) entry which is preliminary data.</text>
</comment>
<dbReference type="Proteomes" id="UP000290289">
    <property type="component" value="Chromosome 5"/>
</dbReference>
<dbReference type="GO" id="GO:0016799">
    <property type="term" value="F:hydrolase activity, hydrolyzing N-glycosyl compounds"/>
    <property type="evidence" value="ECO:0007669"/>
    <property type="project" value="TreeGrafter"/>
</dbReference>
<gene>
    <name evidence="2" type="ORF">DVH24_009922</name>
</gene>
<dbReference type="Gene3D" id="3.40.50.450">
    <property type="match status" value="1"/>
</dbReference>
<dbReference type="PANTHER" id="PTHR31223">
    <property type="entry name" value="LOG FAMILY PROTEIN YJL055W"/>
    <property type="match status" value="1"/>
</dbReference>
<reference evidence="2 3" key="1">
    <citation type="submission" date="2018-10" db="EMBL/GenBank/DDBJ databases">
        <title>A high-quality apple genome assembly.</title>
        <authorList>
            <person name="Hu J."/>
        </authorList>
    </citation>
    <scope>NUCLEOTIDE SEQUENCE [LARGE SCALE GENOMIC DNA]</scope>
    <source>
        <strain evidence="3">cv. HFTH1</strain>
        <tissue evidence="2">Young leaf</tissue>
    </source>
</reference>
<evidence type="ECO:0000313" key="2">
    <source>
        <dbReference type="EMBL" id="RXH97597.1"/>
    </source>
</evidence>
<protein>
    <submittedName>
        <fullName evidence="2">Uncharacterized protein</fullName>
    </submittedName>
</protein>
<name>A0A498JRQ2_MALDO</name>
<dbReference type="PANTHER" id="PTHR31223:SF69">
    <property type="entry name" value="CYTOKININ RIBOSIDE 5'-MONOPHOSPHATE PHOSPHORIBOHYDROLASE LOG3"/>
    <property type="match status" value="1"/>
</dbReference>
<evidence type="ECO:0000313" key="3">
    <source>
        <dbReference type="Proteomes" id="UP000290289"/>
    </source>
</evidence>
<feature type="region of interest" description="Disordered" evidence="1">
    <location>
        <begin position="50"/>
        <end position="106"/>
    </location>
</feature>
<dbReference type="GO" id="GO:0005829">
    <property type="term" value="C:cytosol"/>
    <property type="evidence" value="ECO:0007669"/>
    <property type="project" value="TreeGrafter"/>
</dbReference>